<sequence length="155" mass="17068">MDRHWLTIASPTTEAMTNPLLAACEDGYVPDSVQILSNPTVEDDISSVVPLLETIGEEYDADTTVDVHTVSEETAFTEIVDFFREGIEDAGANEQVAVDITPGRKYMSAIAFQAGVRYGADHVFYLLLDSSEFYGQLFPDIPRPAVDLIDFTEVV</sequence>
<dbReference type="STRING" id="1095778.SAMN04489842_2192"/>
<gene>
    <name evidence="1" type="ORF">SAMN04489842_2192</name>
</gene>
<dbReference type="EMBL" id="FNLC01000002">
    <property type="protein sequence ID" value="SDR06492.1"/>
    <property type="molecule type" value="Genomic_DNA"/>
</dbReference>
<organism evidence="1 2">
    <name type="scientific">Natronobacterium texcoconense</name>
    <dbReference type="NCBI Taxonomy" id="1095778"/>
    <lineage>
        <taxon>Archaea</taxon>
        <taxon>Methanobacteriati</taxon>
        <taxon>Methanobacteriota</taxon>
        <taxon>Stenosarchaea group</taxon>
        <taxon>Halobacteria</taxon>
        <taxon>Halobacteriales</taxon>
        <taxon>Natrialbaceae</taxon>
        <taxon>Natronobacterium</taxon>
    </lineage>
</organism>
<protein>
    <submittedName>
        <fullName evidence="1">CRISPR-associated protein (Cas_Cas02710)</fullName>
    </submittedName>
</protein>
<dbReference type="AlphaFoldDB" id="A0A1H1FZV6"/>
<evidence type="ECO:0000313" key="1">
    <source>
        <dbReference type="EMBL" id="SDR06492.1"/>
    </source>
</evidence>
<dbReference type="Gene3D" id="3.40.50.10770">
    <property type="entry name" value="Hypothetical protein VC1899 like domain (Restriction endonuclease-like)"/>
    <property type="match status" value="1"/>
</dbReference>
<proteinExistence type="predicted"/>
<keyword evidence="2" id="KW-1185">Reference proteome</keyword>
<dbReference type="Proteomes" id="UP000198848">
    <property type="component" value="Unassembled WGS sequence"/>
</dbReference>
<evidence type="ECO:0000313" key="2">
    <source>
        <dbReference type="Proteomes" id="UP000198848"/>
    </source>
</evidence>
<accession>A0A1H1FZV6</accession>
<name>A0A1H1FZV6_NATTX</name>
<reference evidence="2" key="1">
    <citation type="submission" date="2016-10" db="EMBL/GenBank/DDBJ databases">
        <authorList>
            <person name="Varghese N."/>
            <person name="Submissions S."/>
        </authorList>
    </citation>
    <scope>NUCLEOTIDE SEQUENCE [LARGE SCALE GENOMIC DNA]</scope>
    <source>
        <strain evidence="2">DSM 24767</strain>
    </source>
</reference>